<dbReference type="PANTHER" id="PTHR22602">
    <property type="entry name" value="TRANSFERASE CAF17, MITOCHONDRIAL-RELATED"/>
    <property type="match status" value="1"/>
</dbReference>
<dbReference type="AlphaFoldDB" id="A0A6B2QXQ9"/>
<reference evidence="1" key="1">
    <citation type="submission" date="2020-02" db="EMBL/GenBank/DDBJ databases">
        <authorList>
            <person name="Chen W.-M."/>
        </authorList>
    </citation>
    <scope>NUCLEOTIDE SEQUENCE</scope>
    <source>
        <strain evidence="1">NBD-18</strain>
    </source>
</reference>
<gene>
    <name evidence="1" type="ORF">G3I67_01575</name>
</gene>
<dbReference type="Gene3D" id="3.30.70.1400">
    <property type="entry name" value="Aminomethyltransferase beta-barrel domains"/>
    <property type="match status" value="1"/>
</dbReference>
<comment type="caution">
    <text evidence="1">The sequence shown here is derived from an EMBL/GenBank/DDBJ whole genome shotgun (WGS) entry which is preliminary data.</text>
</comment>
<dbReference type="RefSeq" id="WP_163651201.1">
    <property type="nucleotide sequence ID" value="NZ_JAAGRN010000001.1"/>
</dbReference>
<organism evidence="1">
    <name type="scientific">Sheuella amnicola</name>
    <dbReference type="NCBI Taxonomy" id="2707330"/>
    <lineage>
        <taxon>Bacteria</taxon>
        <taxon>Pseudomonadati</taxon>
        <taxon>Pseudomonadota</taxon>
        <taxon>Betaproteobacteria</taxon>
        <taxon>Burkholderiales</taxon>
        <taxon>Alcaligenaceae</taxon>
        <taxon>Sheuella</taxon>
    </lineage>
</organism>
<dbReference type="InterPro" id="IPR017703">
    <property type="entry name" value="YgfZ/GCV_T_CS"/>
</dbReference>
<proteinExistence type="predicted"/>
<dbReference type="NCBIfam" id="TIGR03317">
    <property type="entry name" value="ygfZ_signature"/>
    <property type="match status" value="1"/>
</dbReference>
<dbReference type="EMBL" id="JAAGRN010000001">
    <property type="protein sequence ID" value="NDY81909.1"/>
    <property type="molecule type" value="Genomic_DNA"/>
</dbReference>
<dbReference type="GO" id="GO:0016226">
    <property type="term" value="P:iron-sulfur cluster assembly"/>
    <property type="evidence" value="ECO:0007669"/>
    <property type="project" value="TreeGrafter"/>
</dbReference>
<dbReference type="PANTHER" id="PTHR22602:SF0">
    <property type="entry name" value="TRANSFERASE CAF17, MITOCHONDRIAL-RELATED"/>
    <property type="match status" value="1"/>
</dbReference>
<protein>
    <submittedName>
        <fullName evidence="1">Folate-binding protein YgfZ</fullName>
    </submittedName>
</protein>
<evidence type="ECO:0000313" key="1">
    <source>
        <dbReference type="EMBL" id="NDY81909.1"/>
    </source>
</evidence>
<sequence>MPPILIHLPTQAPSHPQQDTGYPLGQIHALTDLCVFQATGIDAISFLQGQITNDIAGATSAQSRLAGYCTAQGRLLATMILNTPTVSTGQDPVVLGLIRQDLTASVLKRLNMFVLRAKVKLAPSELKVYGVKTTNEQLPGLQKLLGTSLPTATWETIHSESGMWICAPSVKGLRWWWVATETQLNSHQRLIDACESRPTDEWNAQDIESGLPWIDSTVQDLFIPQTVNLDLINGVSFTKGCYPGQEIVARSHYRGTLKKRMARGHVEGATQLKPGVDIFDNRQPDQPCGRIINIAHSANVTSLLFEITFEAMDHNVIRAGTPEGLQIALDTLPYELQPSKS</sequence>
<dbReference type="InterPro" id="IPR045179">
    <property type="entry name" value="YgfZ/GcvT"/>
</dbReference>
<dbReference type="SUPFAM" id="SSF103025">
    <property type="entry name" value="Folate-binding domain"/>
    <property type="match status" value="1"/>
</dbReference>
<accession>A0A6B2QXQ9</accession>
<name>A0A6B2QXQ9_9BURK</name>
<dbReference type="Gene3D" id="2.40.30.160">
    <property type="match status" value="1"/>
</dbReference>
<dbReference type="Gene3D" id="3.30.70.1630">
    <property type="match status" value="1"/>
</dbReference>